<protein>
    <submittedName>
        <fullName evidence="1">Uncharacterized protein</fullName>
    </submittedName>
</protein>
<name>A0A7T0G2A0_9BACT</name>
<dbReference type="AlphaFoldDB" id="A0A7T0G2A0"/>
<dbReference type="EMBL" id="CP048620">
    <property type="protein sequence ID" value="QPJ64129.1"/>
    <property type="molecule type" value="Genomic_DNA"/>
</dbReference>
<accession>A0A7T0G2A0</accession>
<dbReference type="Gene3D" id="3.40.50.150">
    <property type="entry name" value="Vaccinia Virus protein VP39"/>
    <property type="match status" value="1"/>
</dbReference>
<reference evidence="2" key="1">
    <citation type="submission" date="2020-02" db="EMBL/GenBank/DDBJ databases">
        <title>Genomic and physiological characterization of two novel Nitrospinaceae genera.</title>
        <authorList>
            <person name="Mueller A.J."/>
            <person name="Jung M.-Y."/>
            <person name="Strachan C.R."/>
            <person name="Herbold C.W."/>
            <person name="Kirkegaard R.H."/>
            <person name="Daims H."/>
        </authorList>
    </citation>
    <scope>NUCLEOTIDE SEQUENCE [LARGE SCALE GENOMIC DNA]</scope>
</reference>
<dbReference type="InterPro" id="IPR029063">
    <property type="entry name" value="SAM-dependent_MTases_sf"/>
</dbReference>
<dbReference type="SUPFAM" id="SSF53335">
    <property type="entry name" value="S-adenosyl-L-methionine-dependent methyltransferases"/>
    <property type="match status" value="1"/>
</dbReference>
<dbReference type="Proteomes" id="UP000594464">
    <property type="component" value="Chromosome"/>
</dbReference>
<sequence>MFDVVLCIAVLYHLPDPYTALVNLASVTQGYAIIETVCDPDITPDVPTMRFDASHPGLWWRPNPACLKAMLLKAGFSRVELKVSNHEIIQATTLVYGDTSEACPLLLSPSEDAPEIIKIKERKEVMILGNEKGSSGGGQYYRVEIVGDENMRFQGWLRTEYVVRRPPFSLEGIVPRTRYIAKAYK</sequence>
<gene>
    <name evidence="1" type="ORF">G3M78_01410</name>
</gene>
<evidence type="ECO:0000313" key="2">
    <source>
        <dbReference type="Proteomes" id="UP000594464"/>
    </source>
</evidence>
<proteinExistence type="predicted"/>
<evidence type="ECO:0000313" key="1">
    <source>
        <dbReference type="EMBL" id="QPJ64129.1"/>
    </source>
</evidence>
<organism evidence="1 2">
    <name type="scientific">Candidatus Nitrohelix vancouverensis</name>
    <dbReference type="NCBI Taxonomy" id="2705534"/>
    <lineage>
        <taxon>Bacteria</taxon>
        <taxon>Pseudomonadati</taxon>
        <taxon>Nitrospinota/Tectimicrobiota group</taxon>
        <taxon>Nitrospinota</taxon>
        <taxon>Nitrospinia</taxon>
        <taxon>Nitrospinales</taxon>
        <taxon>Nitrospinaceae</taxon>
        <taxon>Candidatus Nitrohelix</taxon>
    </lineage>
</organism>
<dbReference type="KEGG" id="nva:G3M78_01410"/>